<keyword evidence="1" id="KW-0472">Membrane</keyword>
<keyword evidence="1" id="KW-0812">Transmembrane</keyword>
<evidence type="ECO:0000256" key="1">
    <source>
        <dbReference type="SAM" id="Phobius"/>
    </source>
</evidence>
<dbReference type="InterPro" id="IPR025470">
    <property type="entry name" value="DUF4321"/>
</dbReference>
<dbReference type="Pfam" id="PF14209">
    <property type="entry name" value="DUF4321"/>
    <property type="match status" value="1"/>
</dbReference>
<gene>
    <name evidence="2" type="ORF">KHM83_09125</name>
</gene>
<evidence type="ECO:0000313" key="3">
    <source>
        <dbReference type="Proteomes" id="UP000746471"/>
    </source>
</evidence>
<evidence type="ECO:0000313" key="2">
    <source>
        <dbReference type="EMBL" id="MBS7526838.1"/>
    </source>
</evidence>
<feature type="transmembrane region" description="Helical" evidence="1">
    <location>
        <begin position="58"/>
        <end position="79"/>
    </location>
</feature>
<proteinExistence type="predicted"/>
<reference evidence="2 3" key="1">
    <citation type="submission" date="2021-05" db="EMBL/GenBank/DDBJ databases">
        <title>Fusibacter ferrireducens sp. nov., an anaerobic, sulfur- and Fe-reducing bacterium isolated from the mangrove sediment.</title>
        <authorList>
            <person name="Qiu D."/>
        </authorList>
    </citation>
    <scope>NUCLEOTIDE SEQUENCE [LARGE SCALE GENOMIC DNA]</scope>
    <source>
        <strain evidence="2 3">DSM 12116</strain>
    </source>
</reference>
<sequence length="82" mass="8574">MRVQNSGGLALLVLLLIGAIFGSIIGAALGGILPILAYGKTIGVDPFVVDLSILQMTFGLKLSLNLSGIIGLFLAFVIYRKL</sequence>
<organism evidence="2 3">
    <name type="scientific">Fusibacter paucivorans</name>
    <dbReference type="NCBI Taxonomy" id="76009"/>
    <lineage>
        <taxon>Bacteria</taxon>
        <taxon>Bacillati</taxon>
        <taxon>Bacillota</taxon>
        <taxon>Clostridia</taxon>
        <taxon>Eubacteriales</taxon>
        <taxon>Eubacteriales Family XII. Incertae Sedis</taxon>
        <taxon>Fusibacter</taxon>
    </lineage>
</organism>
<name>A0ABS5PNU2_9FIRM</name>
<dbReference type="RefSeq" id="WP_213236693.1">
    <property type="nucleotide sequence ID" value="NZ_JAHBCL010000013.1"/>
</dbReference>
<keyword evidence="1" id="KW-1133">Transmembrane helix</keyword>
<accession>A0ABS5PNU2</accession>
<protein>
    <submittedName>
        <fullName evidence="2">DUF4321 domain-containing protein</fullName>
    </submittedName>
</protein>
<dbReference type="EMBL" id="JAHBCL010000013">
    <property type="protein sequence ID" value="MBS7526838.1"/>
    <property type="molecule type" value="Genomic_DNA"/>
</dbReference>
<keyword evidence="3" id="KW-1185">Reference proteome</keyword>
<feature type="transmembrane region" description="Helical" evidence="1">
    <location>
        <begin position="12"/>
        <end position="38"/>
    </location>
</feature>
<comment type="caution">
    <text evidence="2">The sequence shown here is derived from an EMBL/GenBank/DDBJ whole genome shotgun (WGS) entry which is preliminary data.</text>
</comment>
<dbReference type="Proteomes" id="UP000746471">
    <property type="component" value="Unassembled WGS sequence"/>
</dbReference>